<proteinExistence type="predicted"/>
<dbReference type="OrthoDB" id="4937900at2759"/>
<dbReference type="PANTHER" id="PTHR47784">
    <property type="entry name" value="STEROL UPTAKE CONTROL PROTEIN 2"/>
    <property type="match status" value="1"/>
</dbReference>
<comment type="caution">
    <text evidence="1">The sequence shown here is derived from an EMBL/GenBank/DDBJ whole genome shotgun (WGS) entry which is preliminary data.</text>
</comment>
<gene>
    <name evidence="1" type="ORF">AB675_4016</name>
</gene>
<dbReference type="RefSeq" id="XP_017997509.1">
    <property type="nucleotide sequence ID" value="XM_018144122.1"/>
</dbReference>
<dbReference type="InterPro" id="IPR053157">
    <property type="entry name" value="Sterol_Uptake_Regulator"/>
</dbReference>
<evidence type="ECO:0000313" key="1">
    <source>
        <dbReference type="EMBL" id="KPI37546.1"/>
    </source>
</evidence>
<dbReference type="EMBL" id="LFJN01000023">
    <property type="protein sequence ID" value="KPI37546.1"/>
    <property type="molecule type" value="Genomic_DNA"/>
</dbReference>
<organism evidence="1 2">
    <name type="scientific">Cyphellophora attinorum</name>
    <dbReference type="NCBI Taxonomy" id="1664694"/>
    <lineage>
        <taxon>Eukaryota</taxon>
        <taxon>Fungi</taxon>
        <taxon>Dikarya</taxon>
        <taxon>Ascomycota</taxon>
        <taxon>Pezizomycotina</taxon>
        <taxon>Eurotiomycetes</taxon>
        <taxon>Chaetothyriomycetidae</taxon>
        <taxon>Chaetothyriales</taxon>
        <taxon>Cyphellophoraceae</taxon>
        <taxon>Cyphellophora</taxon>
    </lineage>
</organism>
<dbReference type="GeneID" id="28736002"/>
<dbReference type="AlphaFoldDB" id="A0A0N1H7I3"/>
<evidence type="ECO:0008006" key="3">
    <source>
        <dbReference type="Google" id="ProtNLM"/>
    </source>
</evidence>
<keyword evidence="2" id="KW-1185">Reference proteome</keyword>
<name>A0A0N1H7I3_9EURO</name>
<sequence length="263" mass="29261">MFSPLMMKYMESTCSSLGELTRDLNTDVWKTTVPELASDHRFVRHGILAAASLPDRTLALEHHNIGLSMFIEALNSSNNVDALFAHQCMMLVFSYGYLEKNLSGFRDVVIIIRGTSVVIQEKGEPKGKLSALMKDNPEATSVGMQILTDKLLGSISAMVYHDLYVDAIKRLEYSLGVAKDPQYRQIIANNVWFELPNEFLNLVWLGEPLALAIMAGFGVALHWSCNDNAFTKGWGKGIVESVGKVLGPEWDDIMIWAMTEVAD</sequence>
<accession>A0A0N1H7I3</accession>
<evidence type="ECO:0000313" key="2">
    <source>
        <dbReference type="Proteomes" id="UP000038010"/>
    </source>
</evidence>
<dbReference type="Proteomes" id="UP000038010">
    <property type="component" value="Unassembled WGS sequence"/>
</dbReference>
<dbReference type="VEuPathDB" id="FungiDB:AB675_4016"/>
<dbReference type="PANTHER" id="PTHR47784:SF7">
    <property type="entry name" value="ZN(II)2CYS6 TRANSCRIPTION FACTOR (EUROFUNG)"/>
    <property type="match status" value="1"/>
</dbReference>
<reference evidence="1 2" key="1">
    <citation type="submission" date="2015-06" db="EMBL/GenBank/DDBJ databases">
        <title>Draft genome of the ant-associated black yeast Phialophora attae CBS 131958.</title>
        <authorList>
            <person name="Moreno L.F."/>
            <person name="Stielow B.J."/>
            <person name="de Hoog S."/>
            <person name="Vicente V.A."/>
            <person name="Weiss V.A."/>
            <person name="de Vries M."/>
            <person name="Cruz L.M."/>
            <person name="Souza E.M."/>
        </authorList>
    </citation>
    <scope>NUCLEOTIDE SEQUENCE [LARGE SCALE GENOMIC DNA]</scope>
    <source>
        <strain evidence="1 2">CBS 131958</strain>
    </source>
</reference>
<dbReference type="STRING" id="1664694.A0A0N1H7I3"/>
<protein>
    <recommendedName>
        <fullName evidence="3">Sterol uptake control protein 2</fullName>
    </recommendedName>
</protein>
<dbReference type="GO" id="GO:0001228">
    <property type="term" value="F:DNA-binding transcription activator activity, RNA polymerase II-specific"/>
    <property type="evidence" value="ECO:0007669"/>
    <property type="project" value="TreeGrafter"/>
</dbReference>